<comment type="similarity">
    <text evidence="2 6">Belongs to the FPP/GGPP synthase family.</text>
</comment>
<keyword evidence="8" id="KW-1185">Reference proteome</keyword>
<evidence type="ECO:0000313" key="8">
    <source>
        <dbReference type="Proteomes" id="UP001595645"/>
    </source>
</evidence>
<dbReference type="Proteomes" id="UP001595645">
    <property type="component" value="Unassembled WGS sequence"/>
</dbReference>
<comment type="caution">
    <text evidence="7">The sequence shown here is derived from an EMBL/GenBank/DDBJ whole genome shotgun (WGS) entry which is preliminary data.</text>
</comment>
<dbReference type="Gene3D" id="1.10.600.10">
    <property type="entry name" value="Farnesyl Diphosphate Synthase"/>
    <property type="match status" value="1"/>
</dbReference>
<dbReference type="PANTHER" id="PTHR12001:SF69">
    <property type="entry name" value="ALL TRANS-POLYPRENYL-DIPHOSPHATE SYNTHASE PDSS1"/>
    <property type="match status" value="1"/>
</dbReference>
<dbReference type="RefSeq" id="WP_378247271.1">
    <property type="nucleotide sequence ID" value="NZ_JBHRWK010000143.1"/>
</dbReference>
<evidence type="ECO:0000256" key="5">
    <source>
        <dbReference type="ARBA" id="ARBA00022842"/>
    </source>
</evidence>
<accession>A0ABV7PDS5</accession>
<proteinExistence type="inferred from homology"/>
<dbReference type="EMBL" id="JBHRWK010000143">
    <property type="protein sequence ID" value="MFC3456164.1"/>
    <property type="molecule type" value="Genomic_DNA"/>
</dbReference>
<dbReference type="GO" id="GO:0016740">
    <property type="term" value="F:transferase activity"/>
    <property type="evidence" value="ECO:0007669"/>
    <property type="project" value="UniProtKB-KW"/>
</dbReference>
<gene>
    <name evidence="7" type="ORF">ACFOSH_42635</name>
</gene>
<comment type="cofactor">
    <cofactor evidence="1">
        <name>Mg(2+)</name>
        <dbReference type="ChEBI" id="CHEBI:18420"/>
    </cofactor>
</comment>
<dbReference type="InterPro" id="IPR000092">
    <property type="entry name" value="Polyprenyl_synt"/>
</dbReference>
<evidence type="ECO:0000256" key="6">
    <source>
        <dbReference type="RuleBase" id="RU004466"/>
    </source>
</evidence>
<dbReference type="PANTHER" id="PTHR12001">
    <property type="entry name" value="GERANYLGERANYL PYROPHOSPHATE SYNTHASE"/>
    <property type="match status" value="1"/>
</dbReference>
<keyword evidence="3 6" id="KW-0808">Transferase</keyword>
<dbReference type="InterPro" id="IPR008949">
    <property type="entry name" value="Isoprenoid_synthase_dom_sf"/>
</dbReference>
<reference evidence="8" key="1">
    <citation type="journal article" date="2019" name="Int. J. Syst. Evol. Microbiol.">
        <title>The Global Catalogue of Microorganisms (GCM) 10K type strain sequencing project: providing services to taxonomists for standard genome sequencing and annotation.</title>
        <authorList>
            <consortium name="The Broad Institute Genomics Platform"/>
            <consortium name="The Broad Institute Genome Sequencing Center for Infectious Disease"/>
            <person name="Wu L."/>
            <person name="Ma J."/>
        </authorList>
    </citation>
    <scope>NUCLEOTIDE SEQUENCE [LARGE SCALE GENOMIC DNA]</scope>
    <source>
        <strain evidence="8">CGMCC 4.7676</strain>
    </source>
</reference>
<dbReference type="SFLD" id="SFLDS00005">
    <property type="entry name" value="Isoprenoid_Synthase_Type_I"/>
    <property type="match status" value="1"/>
</dbReference>
<keyword evidence="4" id="KW-0479">Metal-binding</keyword>
<organism evidence="7 8">
    <name type="scientific">Amycolatopsis speibonae</name>
    <dbReference type="NCBI Taxonomy" id="1450224"/>
    <lineage>
        <taxon>Bacteria</taxon>
        <taxon>Bacillati</taxon>
        <taxon>Actinomycetota</taxon>
        <taxon>Actinomycetes</taxon>
        <taxon>Pseudonocardiales</taxon>
        <taxon>Pseudonocardiaceae</taxon>
        <taxon>Amycolatopsis</taxon>
    </lineage>
</organism>
<dbReference type="SUPFAM" id="SSF48576">
    <property type="entry name" value="Terpenoid synthases"/>
    <property type="match status" value="1"/>
</dbReference>
<evidence type="ECO:0000256" key="2">
    <source>
        <dbReference type="ARBA" id="ARBA00006706"/>
    </source>
</evidence>
<keyword evidence="5" id="KW-0460">Magnesium</keyword>
<evidence type="ECO:0000256" key="4">
    <source>
        <dbReference type="ARBA" id="ARBA00022723"/>
    </source>
</evidence>
<dbReference type="EC" id="2.5.1.-" evidence="7"/>
<evidence type="ECO:0000313" key="7">
    <source>
        <dbReference type="EMBL" id="MFC3456164.1"/>
    </source>
</evidence>
<dbReference type="PROSITE" id="PS00444">
    <property type="entry name" value="POLYPRENYL_SYNTHASE_2"/>
    <property type="match status" value="1"/>
</dbReference>
<evidence type="ECO:0000256" key="1">
    <source>
        <dbReference type="ARBA" id="ARBA00001946"/>
    </source>
</evidence>
<protein>
    <submittedName>
        <fullName evidence="7">Polyprenyl synthetase family protein</fullName>
        <ecNumber evidence="7">2.5.1.-</ecNumber>
    </submittedName>
</protein>
<dbReference type="InterPro" id="IPR033749">
    <property type="entry name" value="Polyprenyl_synt_CS"/>
</dbReference>
<sequence>MLSTADLGLTVADDGARQRVEHTIATTGACGQPWLDNGLRPLLTRPGKRLRPGLVFAAAACGPELDREALINCSASVELMHLSSLVHDDLMDNSASRTGLPTLHVTSGPDAAILAGDHLLGVGGRLAATVSGKSSQAWQTCYTDLCAGQIRETANRYRTTTTMAEYLAAINGKTAALMRTSCELGARCGGLDDAGIAALARFGEMFGMVFQLVDDLMDIVSTEQLWRKPIKQDLANGVYTASVLATLRDPESELHELLTEKMTPAAIDRANERTALTGVDPAIELIEEHVLRAERALEALPVSAEVTRLMAMPRRYAFHAVSSATAPEYQFLVGSLQATSSVTA</sequence>
<dbReference type="CDD" id="cd00685">
    <property type="entry name" value="Trans_IPPS_HT"/>
    <property type="match status" value="1"/>
</dbReference>
<dbReference type="Pfam" id="PF00348">
    <property type="entry name" value="polyprenyl_synt"/>
    <property type="match status" value="1"/>
</dbReference>
<name>A0ABV7PDS5_9PSEU</name>
<evidence type="ECO:0000256" key="3">
    <source>
        <dbReference type="ARBA" id="ARBA00022679"/>
    </source>
</evidence>